<name>A0A061SA99_9CHLO</name>
<gene>
    <name evidence="1" type="ORF">TSPGSL018_6504</name>
</gene>
<organism evidence="1">
    <name type="scientific">Tetraselmis sp. GSL018</name>
    <dbReference type="NCBI Taxonomy" id="582737"/>
    <lineage>
        <taxon>Eukaryota</taxon>
        <taxon>Viridiplantae</taxon>
        <taxon>Chlorophyta</taxon>
        <taxon>core chlorophytes</taxon>
        <taxon>Chlorodendrophyceae</taxon>
        <taxon>Chlorodendrales</taxon>
        <taxon>Chlorodendraceae</taxon>
        <taxon>Tetraselmis</taxon>
    </lineage>
</organism>
<feature type="non-terminal residue" evidence="1">
    <location>
        <position position="31"/>
    </location>
</feature>
<accession>A0A061SA99</accession>
<protein>
    <submittedName>
        <fullName evidence="1">Uncharacterized protein</fullName>
    </submittedName>
</protein>
<proteinExistence type="predicted"/>
<sequence>MEPCCTQYVNSVMKVRQEGIRKYLAQRISFV</sequence>
<reference evidence="1" key="1">
    <citation type="submission" date="2014-05" db="EMBL/GenBank/DDBJ databases">
        <title>The transcriptome of the halophilic microalga Tetraselmis sp. GSL018 isolated from the Great Salt Lake, Utah.</title>
        <authorList>
            <person name="Jinkerson R.E."/>
            <person name="D'Adamo S."/>
            <person name="Posewitz M.C."/>
        </authorList>
    </citation>
    <scope>NUCLEOTIDE SEQUENCE</scope>
    <source>
        <strain evidence="1">GSL018</strain>
    </source>
</reference>
<evidence type="ECO:0000313" key="1">
    <source>
        <dbReference type="EMBL" id="JAC82082.1"/>
    </source>
</evidence>
<dbReference type="AlphaFoldDB" id="A0A061SA99"/>
<dbReference type="EMBL" id="GBEZ01003024">
    <property type="protein sequence ID" value="JAC82082.1"/>
    <property type="molecule type" value="Transcribed_RNA"/>
</dbReference>